<feature type="binding site" evidence="9">
    <location>
        <position position="173"/>
    </location>
    <ligand>
        <name>cob(II)alamin</name>
        <dbReference type="ChEBI" id="CHEBI:16304"/>
    </ligand>
</feature>
<keyword evidence="1 9" id="KW-0004">4Fe-4S</keyword>
<feature type="binding site" evidence="9">
    <location>
        <position position="218"/>
    </location>
    <ligand>
        <name>[4Fe-4S] cluster</name>
        <dbReference type="ChEBI" id="CHEBI:49883"/>
        <label>2</label>
    </ligand>
</feature>
<protein>
    <recommendedName>
        <fullName evidence="9">Epoxyqueuosine reductase</fullName>
        <ecNumber evidence="9">1.17.99.6</ecNumber>
    </recommendedName>
    <alternativeName>
        <fullName evidence="9">Queuosine biosynthesis protein QueG</fullName>
    </alternativeName>
</protein>
<evidence type="ECO:0000256" key="4">
    <source>
        <dbReference type="ARBA" id="ARBA00022723"/>
    </source>
</evidence>
<evidence type="ECO:0000256" key="2">
    <source>
        <dbReference type="ARBA" id="ARBA00022490"/>
    </source>
</evidence>
<evidence type="ECO:0000256" key="8">
    <source>
        <dbReference type="ARBA" id="ARBA00023014"/>
    </source>
</evidence>
<dbReference type="GO" id="GO:0031419">
    <property type="term" value="F:cobalamin binding"/>
    <property type="evidence" value="ECO:0007669"/>
    <property type="project" value="UniProtKB-KW"/>
</dbReference>
<comment type="function">
    <text evidence="9">Catalyzes the conversion of epoxyqueuosine (oQ) to queuosine (Q), which is a hypermodified base found in the wobble positions of tRNA(Asp), tRNA(Asn), tRNA(His) and tRNA(Tyr).</text>
</comment>
<dbReference type="GO" id="GO:0052693">
    <property type="term" value="F:epoxyqueuosine reductase activity"/>
    <property type="evidence" value="ECO:0007669"/>
    <property type="project" value="UniProtKB-UniRule"/>
</dbReference>
<accession>A0A839ZYB8</accession>
<feature type="binding site" evidence="9">
    <location>
        <position position="63"/>
    </location>
    <ligand>
        <name>cob(II)alamin</name>
        <dbReference type="ChEBI" id="CHEBI:16304"/>
    </ligand>
</feature>
<evidence type="ECO:0000313" key="11">
    <source>
        <dbReference type="EMBL" id="MBB3890729.1"/>
    </source>
</evidence>
<feature type="binding site" evidence="9">
    <location>
        <begin position="245"/>
        <end position="246"/>
    </location>
    <ligand>
        <name>cob(II)alamin</name>
        <dbReference type="ChEBI" id="CHEBI:16304"/>
    </ligand>
</feature>
<dbReference type="Gene3D" id="1.25.10.10">
    <property type="entry name" value="Leucine-rich Repeat Variant"/>
    <property type="match status" value="1"/>
</dbReference>
<dbReference type="AlphaFoldDB" id="A0A839ZYB8"/>
<dbReference type="Pfam" id="PF13646">
    <property type="entry name" value="HEAT_2"/>
    <property type="match status" value="1"/>
</dbReference>
<dbReference type="PANTHER" id="PTHR30002:SF4">
    <property type="entry name" value="EPOXYQUEUOSINE REDUCTASE"/>
    <property type="match status" value="1"/>
</dbReference>
<dbReference type="InterPro" id="IPR017896">
    <property type="entry name" value="4Fe4S_Fe-S-bd"/>
</dbReference>
<dbReference type="InterPro" id="IPR011989">
    <property type="entry name" value="ARM-like"/>
</dbReference>
<dbReference type="RefSeq" id="WP_183771085.1">
    <property type="nucleotide sequence ID" value="NZ_JACIDK010000002.1"/>
</dbReference>
<comment type="caution">
    <text evidence="9">Lacks conserved residue(s) required for the propagation of feature annotation.</text>
</comment>
<comment type="subcellular location">
    <subcellularLocation>
        <location evidence="9">Cytoplasm</location>
    </subcellularLocation>
</comment>
<comment type="pathway">
    <text evidence="9">tRNA modification; tRNA-queuosine biosynthesis.</text>
</comment>
<dbReference type="FunFam" id="3.30.70.20:FF:000017">
    <property type="entry name" value="Epoxyqueuosine reductase"/>
    <property type="match status" value="1"/>
</dbReference>
<dbReference type="EMBL" id="JACIDK010000002">
    <property type="protein sequence ID" value="MBB3890729.1"/>
    <property type="molecule type" value="Genomic_DNA"/>
</dbReference>
<evidence type="ECO:0000256" key="7">
    <source>
        <dbReference type="ARBA" id="ARBA00023004"/>
    </source>
</evidence>
<comment type="catalytic activity">
    <reaction evidence="9">
        <text>epoxyqueuosine(34) in tRNA + AH2 = queuosine(34) in tRNA + A + H2O</text>
        <dbReference type="Rhea" id="RHEA:32159"/>
        <dbReference type="Rhea" id="RHEA-COMP:18571"/>
        <dbReference type="Rhea" id="RHEA-COMP:18582"/>
        <dbReference type="ChEBI" id="CHEBI:13193"/>
        <dbReference type="ChEBI" id="CHEBI:15377"/>
        <dbReference type="ChEBI" id="CHEBI:17499"/>
        <dbReference type="ChEBI" id="CHEBI:194431"/>
        <dbReference type="ChEBI" id="CHEBI:194443"/>
        <dbReference type="EC" id="1.17.99.6"/>
    </reaction>
</comment>
<dbReference type="GO" id="GO:0051539">
    <property type="term" value="F:4 iron, 4 sulfur cluster binding"/>
    <property type="evidence" value="ECO:0007669"/>
    <property type="project" value="UniProtKB-KW"/>
</dbReference>
<keyword evidence="2 9" id="KW-0963">Cytoplasm</keyword>
<dbReference type="InterPro" id="IPR016024">
    <property type="entry name" value="ARM-type_fold"/>
</dbReference>
<dbReference type="UniPathway" id="UPA00392"/>
<keyword evidence="4 9" id="KW-0479">Metal-binding</keyword>
<dbReference type="EC" id="1.17.99.6" evidence="9"/>
<proteinExistence type="inferred from homology"/>
<keyword evidence="7 9" id="KW-0408">Iron</keyword>
<dbReference type="PANTHER" id="PTHR30002">
    <property type="entry name" value="EPOXYQUEUOSINE REDUCTASE"/>
    <property type="match status" value="1"/>
</dbReference>
<comment type="subunit">
    <text evidence="9">Monomer.</text>
</comment>
<evidence type="ECO:0000256" key="3">
    <source>
        <dbReference type="ARBA" id="ARBA00022694"/>
    </source>
</evidence>
<evidence type="ECO:0000313" key="12">
    <source>
        <dbReference type="Proteomes" id="UP000530564"/>
    </source>
</evidence>
<evidence type="ECO:0000256" key="6">
    <source>
        <dbReference type="ARBA" id="ARBA00023002"/>
    </source>
</evidence>
<keyword evidence="3 9" id="KW-0819">tRNA processing</keyword>
<comment type="cofactor">
    <cofactor evidence="9">
        <name>[4Fe-4S] cluster</name>
        <dbReference type="ChEBI" id="CHEBI:49883"/>
    </cofactor>
    <text evidence="9">Binds 2 [4Fe-4S] clusters per monomer.</text>
</comment>
<evidence type="ECO:0000256" key="5">
    <source>
        <dbReference type="ARBA" id="ARBA00022785"/>
    </source>
</evidence>
<dbReference type="PROSITE" id="PS00198">
    <property type="entry name" value="4FE4S_FER_1"/>
    <property type="match status" value="1"/>
</dbReference>
<feature type="binding site" evidence="9">
    <location>
        <position position="162"/>
    </location>
    <ligand>
        <name>cob(II)alamin</name>
        <dbReference type="ChEBI" id="CHEBI:16304"/>
    </ligand>
</feature>
<dbReference type="SUPFAM" id="SSF48371">
    <property type="entry name" value="ARM repeat"/>
    <property type="match status" value="1"/>
</dbReference>
<feature type="binding site" evidence="9">
    <location>
        <position position="138"/>
    </location>
    <ligand>
        <name>cob(II)alamin</name>
        <dbReference type="ChEBI" id="CHEBI:16304"/>
    </ligand>
</feature>
<reference evidence="11 12" key="1">
    <citation type="submission" date="2020-08" db="EMBL/GenBank/DDBJ databases">
        <title>Genomic Encyclopedia of Type Strains, Phase IV (KMG-IV): sequencing the most valuable type-strain genomes for metagenomic binning, comparative biology and taxonomic classification.</title>
        <authorList>
            <person name="Goeker M."/>
        </authorList>
    </citation>
    <scope>NUCLEOTIDE SEQUENCE [LARGE SCALE GENOMIC DNA]</scope>
    <source>
        <strain evidence="11 12">DSM 21793</strain>
    </source>
</reference>
<feature type="binding site" evidence="9">
    <location>
        <position position="252"/>
    </location>
    <ligand>
        <name>[4Fe-4S] cluster</name>
        <dbReference type="ChEBI" id="CHEBI:49883"/>
        <label>1</label>
    </ligand>
</feature>
<dbReference type="PROSITE" id="PS51379">
    <property type="entry name" value="4FE4S_FER_2"/>
    <property type="match status" value="1"/>
</dbReference>
<evidence type="ECO:0000259" key="10">
    <source>
        <dbReference type="PROSITE" id="PS51379"/>
    </source>
</evidence>
<dbReference type="Pfam" id="PF08331">
    <property type="entry name" value="QueG_DUF1730"/>
    <property type="match status" value="1"/>
</dbReference>
<keyword evidence="12" id="KW-1185">Reference proteome</keyword>
<evidence type="ECO:0000256" key="1">
    <source>
        <dbReference type="ARBA" id="ARBA00022485"/>
    </source>
</evidence>
<name>A0A839ZYB8_9CAUL</name>
<dbReference type="NCBIfam" id="TIGR00276">
    <property type="entry name" value="tRNA epoxyqueuosine(34) reductase QueG"/>
    <property type="match status" value="1"/>
</dbReference>
<dbReference type="Proteomes" id="UP000530564">
    <property type="component" value="Unassembled WGS sequence"/>
</dbReference>
<comment type="cofactor">
    <cofactor evidence="9">
        <name>cob(II)alamin</name>
        <dbReference type="ChEBI" id="CHEBI:16304"/>
    </cofactor>
</comment>
<organism evidence="11 12">
    <name type="scientific">Phenylobacterium haematophilum</name>
    <dbReference type="NCBI Taxonomy" id="98513"/>
    <lineage>
        <taxon>Bacteria</taxon>
        <taxon>Pseudomonadati</taxon>
        <taxon>Pseudomonadota</taxon>
        <taxon>Alphaproteobacteria</taxon>
        <taxon>Caulobacterales</taxon>
        <taxon>Caulobacteraceae</taxon>
        <taxon>Phenylobacterium</taxon>
    </lineage>
</organism>
<dbReference type="GO" id="GO:0005737">
    <property type="term" value="C:cytoplasm"/>
    <property type="evidence" value="ECO:0007669"/>
    <property type="project" value="UniProtKB-SubCell"/>
</dbReference>
<comment type="caution">
    <text evidence="11">The sequence shown here is derived from an EMBL/GenBank/DDBJ whole genome shotgun (WGS) entry which is preliminary data.</text>
</comment>
<evidence type="ECO:0000256" key="9">
    <source>
        <dbReference type="HAMAP-Rule" id="MF_00916"/>
    </source>
</evidence>
<keyword evidence="6 9" id="KW-0560">Oxidoreductase</keyword>
<keyword evidence="8 9" id="KW-0411">Iron-sulfur</keyword>
<sequence length="373" mass="40988">MTTSTSDPRTADLIRQRAVELGFDVCRIADARAEWAASARLREFVEHGRHGQMGWIEDTEDRRRHPTAMWDHARSAIMVGVNYGPDHDPLETLGRKDRGAISVYAQGDDYHELIKGRLKQLAGWLVSRFGGELKVFVDTAPLMEKPLAERAGLGWQGKHTNLVSREFGSWLFLGSILTELELPADGPSGGSCGQCRACLDICPTNAFPAPYQLDARRCISYLTIELKGPIPAEFRPMLGNRIYGCDDCLAVCPWNKFAAQSREQRLHARDALREPSLADLAGLDDAAFRALFSKSPVKRIGRDRFLRNVLYAIGNSGDACLAPRAQALLADPAPIVRGAAVWALSRLLPPDAFASLRAAAAETDPDVLAEWAA</sequence>
<keyword evidence="5 9" id="KW-0671">Queuosine biosynthesis</keyword>
<dbReference type="GO" id="GO:0008616">
    <property type="term" value="P:tRNA queuosine(34) biosynthetic process"/>
    <property type="evidence" value="ECO:0007669"/>
    <property type="project" value="UniProtKB-UniRule"/>
</dbReference>
<dbReference type="InterPro" id="IPR004453">
    <property type="entry name" value="QueG"/>
</dbReference>
<dbReference type="Pfam" id="PF13484">
    <property type="entry name" value="Fer4_16"/>
    <property type="match status" value="1"/>
</dbReference>
<feature type="binding site" evidence="9">
    <location>
        <position position="195"/>
    </location>
    <ligand>
        <name>[4Fe-4S] cluster</name>
        <dbReference type="ChEBI" id="CHEBI:49883"/>
        <label>1</label>
    </ligand>
</feature>
<keyword evidence="9" id="KW-0170">Cobalt</keyword>
<dbReference type="GO" id="GO:0046872">
    <property type="term" value="F:metal ion binding"/>
    <property type="evidence" value="ECO:0007669"/>
    <property type="project" value="UniProtKB-KW"/>
</dbReference>
<feature type="binding site" evidence="9">
    <location>
        <position position="248"/>
    </location>
    <ligand>
        <name>[4Fe-4S] cluster</name>
        <dbReference type="ChEBI" id="CHEBI:49883"/>
        <label>2</label>
    </ligand>
</feature>
<feature type="binding site" evidence="9">
    <location>
        <position position="220"/>
    </location>
    <ligand>
        <name>cob(II)alamin</name>
        <dbReference type="ChEBI" id="CHEBI:16304"/>
    </ligand>
</feature>
<feature type="binding site" evidence="9">
    <location>
        <position position="192"/>
    </location>
    <ligand>
        <name>[4Fe-4S] cluster</name>
        <dbReference type="ChEBI" id="CHEBI:49883"/>
        <label>1</label>
    </ligand>
</feature>
<dbReference type="InterPro" id="IPR017900">
    <property type="entry name" value="4Fe4S_Fe_S_CS"/>
</dbReference>
<comment type="similarity">
    <text evidence="9">Belongs to the QueG family.</text>
</comment>
<feature type="binding site" evidence="9">
    <location>
        <position position="227"/>
    </location>
    <ligand>
        <name>tRNA</name>
        <dbReference type="ChEBI" id="CHEBI:17843"/>
    </ligand>
</feature>
<dbReference type="SUPFAM" id="SSF46548">
    <property type="entry name" value="alpha-helical ferredoxin"/>
    <property type="match status" value="1"/>
</dbReference>
<feature type="binding site" evidence="9">
    <location>
        <position position="245"/>
    </location>
    <ligand>
        <name>[4Fe-4S] cluster</name>
        <dbReference type="ChEBI" id="CHEBI:49883"/>
        <label>2</label>
    </ligand>
</feature>
<feature type="domain" description="4Fe-4S ferredoxin-type" evidence="10">
    <location>
        <begin position="180"/>
        <end position="212"/>
    </location>
</feature>
<feature type="active site" description="Proton donor" evidence="9">
    <location>
        <position position="138"/>
    </location>
</feature>
<dbReference type="InterPro" id="IPR013542">
    <property type="entry name" value="QueG_DUF1730"/>
</dbReference>
<gene>
    <name evidence="9" type="primary">queG</name>
    <name evidence="11" type="ORF">GGQ61_001446</name>
</gene>
<feature type="binding site" evidence="9">
    <location>
        <position position="198"/>
    </location>
    <ligand>
        <name>[4Fe-4S] cluster</name>
        <dbReference type="ChEBI" id="CHEBI:49883"/>
        <label>1</label>
    </ligand>
</feature>
<dbReference type="Gene3D" id="3.30.70.20">
    <property type="match status" value="1"/>
</dbReference>
<feature type="binding site" evidence="9">
    <location>
        <position position="202"/>
    </location>
    <ligand>
        <name>[4Fe-4S] cluster</name>
        <dbReference type="ChEBI" id="CHEBI:49883"/>
        <label>2</label>
    </ligand>
</feature>
<keyword evidence="9" id="KW-0846">Cobalamin</keyword>
<dbReference type="HAMAP" id="MF_00916">
    <property type="entry name" value="QueG"/>
    <property type="match status" value="1"/>
</dbReference>